<accession>A0A0E4C868</accession>
<dbReference type="InterPro" id="IPR027417">
    <property type="entry name" value="P-loop_NTPase"/>
</dbReference>
<keyword evidence="3" id="KW-0378">Hydrolase</keyword>
<dbReference type="InterPro" id="IPR005225">
    <property type="entry name" value="Small_GTP-bd"/>
</dbReference>
<keyword evidence="3" id="KW-0690">Ribosome biogenesis</keyword>
<dbReference type="Gene3D" id="3.30.70.240">
    <property type="match status" value="1"/>
</dbReference>
<comment type="catalytic activity">
    <reaction evidence="3">
        <text>GTP + H2O = GDP + phosphate + H(+)</text>
        <dbReference type="Rhea" id="RHEA:19669"/>
        <dbReference type="ChEBI" id="CHEBI:15377"/>
        <dbReference type="ChEBI" id="CHEBI:15378"/>
        <dbReference type="ChEBI" id="CHEBI:37565"/>
        <dbReference type="ChEBI" id="CHEBI:43474"/>
        <dbReference type="ChEBI" id="CHEBI:58189"/>
    </reaction>
</comment>
<feature type="binding site" evidence="3">
    <location>
        <begin position="129"/>
        <end position="132"/>
    </location>
    <ligand>
        <name>GTP</name>
        <dbReference type="ChEBI" id="CHEBI:37565"/>
    </ligand>
</feature>
<dbReference type="HAMAP" id="MF_00849">
    <property type="entry name" value="BipA"/>
    <property type="match status" value="1"/>
</dbReference>
<dbReference type="Pfam" id="PF03144">
    <property type="entry name" value="GTP_EFTU_D2"/>
    <property type="match status" value="1"/>
</dbReference>
<dbReference type="Gene3D" id="2.40.50.250">
    <property type="entry name" value="bipa protein"/>
    <property type="match status" value="1"/>
</dbReference>
<keyword evidence="3" id="KW-0694">RNA-binding</keyword>
<comment type="subcellular location">
    <subcellularLocation>
        <location evidence="3">Cytoplasm</location>
    </subcellularLocation>
    <text evidence="3">Binds to ribosomes.</text>
</comment>
<dbReference type="CDD" id="cd03691">
    <property type="entry name" value="BipA_TypA_II"/>
    <property type="match status" value="1"/>
</dbReference>
<dbReference type="Pfam" id="PF00009">
    <property type="entry name" value="GTP_EFTU"/>
    <property type="match status" value="1"/>
</dbReference>
<dbReference type="InterPro" id="IPR006298">
    <property type="entry name" value="BipA"/>
</dbReference>
<dbReference type="InterPro" id="IPR000640">
    <property type="entry name" value="EFG_V-like"/>
</dbReference>
<comment type="similarity">
    <text evidence="3">Belongs to the TRAFAC class translation factor GTPase superfamily. Classic translation factor GTPase family. BipA subfamily.</text>
</comment>
<protein>
    <recommendedName>
        <fullName evidence="3">Large ribosomal subunit assembly factor BipA</fullName>
        <ecNumber evidence="3">3.6.5.-</ecNumber>
    </recommendedName>
    <alternativeName>
        <fullName evidence="3">GTP-binding protein BipA</fullName>
    </alternativeName>
</protein>
<keyword evidence="3" id="KW-0699">rRNA-binding</keyword>
<organism evidence="5 6">
    <name type="scientific">Syntrophomonas zehnderi OL-4</name>
    <dbReference type="NCBI Taxonomy" id="690567"/>
    <lineage>
        <taxon>Bacteria</taxon>
        <taxon>Bacillati</taxon>
        <taxon>Bacillota</taxon>
        <taxon>Clostridia</taxon>
        <taxon>Eubacteriales</taxon>
        <taxon>Syntrophomonadaceae</taxon>
        <taxon>Syntrophomonas</taxon>
    </lineage>
</organism>
<dbReference type="Pfam" id="PF21018">
    <property type="entry name" value="BipA_C"/>
    <property type="match status" value="1"/>
</dbReference>
<evidence type="ECO:0000313" key="6">
    <source>
        <dbReference type="Proteomes" id="UP000045545"/>
    </source>
</evidence>
<dbReference type="SUPFAM" id="SSF50447">
    <property type="entry name" value="Translation proteins"/>
    <property type="match status" value="1"/>
</dbReference>
<dbReference type="InterPro" id="IPR004161">
    <property type="entry name" value="EFTu-like_2"/>
</dbReference>
<dbReference type="Proteomes" id="UP000045545">
    <property type="component" value="Unassembled WGS sequence"/>
</dbReference>
<dbReference type="InterPro" id="IPR031157">
    <property type="entry name" value="G_TR_CS"/>
</dbReference>
<evidence type="ECO:0000259" key="4">
    <source>
        <dbReference type="PROSITE" id="PS51722"/>
    </source>
</evidence>
<dbReference type="GO" id="GO:0043022">
    <property type="term" value="F:ribosome binding"/>
    <property type="evidence" value="ECO:0007669"/>
    <property type="project" value="UniProtKB-UniRule"/>
</dbReference>
<dbReference type="FunFam" id="2.40.50.250:FF:000001">
    <property type="entry name" value="GTP-binding protein TypA"/>
    <property type="match status" value="1"/>
</dbReference>
<feature type="binding site" evidence="3">
    <location>
        <begin position="16"/>
        <end position="21"/>
    </location>
    <ligand>
        <name>GTP</name>
        <dbReference type="ChEBI" id="CHEBI:37565"/>
    </ligand>
</feature>
<keyword evidence="1 3" id="KW-0547">Nucleotide-binding</keyword>
<dbReference type="SUPFAM" id="SSF52540">
    <property type="entry name" value="P-loop containing nucleoside triphosphate hydrolases"/>
    <property type="match status" value="1"/>
</dbReference>
<dbReference type="PANTHER" id="PTHR42908:SF8">
    <property type="entry name" value="TR-TYPE G DOMAIN-CONTAINING PROTEIN"/>
    <property type="match status" value="1"/>
</dbReference>
<dbReference type="Gene3D" id="2.40.30.10">
    <property type="entry name" value="Translation factors"/>
    <property type="match status" value="1"/>
</dbReference>
<evidence type="ECO:0000256" key="2">
    <source>
        <dbReference type="ARBA" id="ARBA00023134"/>
    </source>
</evidence>
<dbReference type="CDD" id="cd03710">
    <property type="entry name" value="BipA_TypA_C"/>
    <property type="match status" value="1"/>
</dbReference>
<dbReference type="SUPFAM" id="SSF54980">
    <property type="entry name" value="EF-G C-terminal domain-like"/>
    <property type="match status" value="2"/>
</dbReference>
<dbReference type="GO" id="GO:0005829">
    <property type="term" value="C:cytosol"/>
    <property type="evidence" value="ECO:0007669"/>
    <property type="project" value="TreeGrafter"/>
</dbReference>
<dbReference type="Gene3D" id="3.40.50.300">
    <property type="entry name" value="P-loop containing nucleotide triphosphate hydrolases"/>
    <property type="match status" value="1"/>
</dbReference>
<dbReference type="PRINTS" id="PR00315">
    <property type="entry name" value="ELONGATNFCT"/>
</dbReference>
<dbReference type="NCBIfam" id="TIGR00231">
    <property type="entry name" value="small_GTP"/>
    <property type="match status" value="1"/>
</dbReference>
<feature type="domain" description="Tr-type G" evidence="4">
    <location>
        <begin position="4"/>
        <end position="199"/>
    </location>
</feature>
<dbReference type="EMBL" id="CGIH01000013">
    <property type="protein sequence ID" value="CFX29957.1"/>
    <property type="molecule type" value="Genomic_DNA"/>
</dbReference>
<dbReference type="InterPro" id="IPR035651">
    <property type="entry name" value="BipA_V"/>
</dbReference>
<dbReference type="PANTHER" id="PTHR42908">
    <property type="entry name" value="TRANSLATION ELONGATION FACTOR-RELATED"/>
    <property type="match status" value="1"/>
</dbReference>
<reference evidence="5 6" key="1">
    <citation type="submission" date="2015-03" db="EMBL/GenBank/DDBJ databases">
        <authorList>
            <person name="Murphy D."/>
        </authorList>
    </citation>
    <scope>NUCLEOTIDE SEQUENCE [LARGE SCALE GENOMIC DNA]</scope>
    <source>
        <strain evidence="5 6">OL-4</strain>
    </source>
</reference>
<dbReference type="GO" id="GO:0000049">
    <property type="term" value="F:tRNA binding"/>
    <property type="evidence" value="ECO:0007669"/>
    <property type="project" value="UniProtKB-KW"/>
</dbReference>
<dbReference type="GO" id="GO:0000027">
    <property type="term" value="P:ribosomal large subunit assembly"/>
    <property type="evidence" value="ECO:0007669"/>
    <property type="project" value="UniProtKB-UniRule"/>
</dbReference>
<dbReference type="InterPro" id="IPR047042">
    <property type="entry name" value="BipA_II"/>
</dbReference>
<name>A0A0E4C868_9FIRM</name>
<dbReference type="InterPro" id="IPR048876">
    <property type="entry name" value="BipA_C"/>
</dbReference>
<dbReference type="RefSeq" id="WP_046496341.1">
    <property type="nucleotide sequence ID" value="NZ_CGIH01000013.1"/>
</dbReference>
<comment type="subunit">
    <text evidence="3">Monomer.</text>
</comment>
<dbReference type="Pfam" id="PF00679">
    <property type="entry name" value="EFG_C"/>
    <property type="match status" value="1"/>
</dbReference>
<dbReference type="InterPro" id="IPR047041">
    <property type="entry name" value="BipA_GTP-bd_dom"/>
</dbReference>
<dbReference type="EC" id="3.6.5.-" evidence="3"/>
<dbReference type="FunFam" id="3.40.50.300:FF:000055">
    <property type="entry name" value="GTP-binding protein TypA"/>
    <property type="match status" value="1"/>
</dbReference>
<dbReference type="GO" id="GO:0005525">
    <property type="term" value="F:GTP binding"/>
    <property type="evidence" value="ECO:0007669"/>
    <property type="project" value="UniProtKB-UniRule"/>
</dbReference>
<dbReference type="GO" id="GO:0019843">
    <property type="term" value="F:rRNA binding"/>
    <property type="evidence" value="ECO:0007669"/>
    <property type="project" value="UniProtKB-KW"/>
</dbReference>
<proteinExistence type="inferred from homology"/>
<keyword evidence="3" id="KW-0963">Cytoplasm</keyword>
<dbReference type="FunFam" id="3.30.70.240:FF:000002">
    <property type="entry name" value="GTP-binding protein TypA"/>
    <property type="match status" value="1"/>
</dbReference>
<dbReference type="PROSITE" id="PS51722">
    <property type="entry name" value="G_TR_2"/>
    <property type="match status" value="1"/>
</dbReference>
<keyword evidence="3" id="KW-0820">tRNA-binding</keyword>
<evidence type="ECO:0000313" key="5">
    <source>
        <dbReference type="EMBL" id="CFX29957.1"/>
    </source>
</evidence>
<dbReference type="PROSITE" id="PS00301">
    <property type="entry name" value="G_TR_1"/>
    <property type="match status" value="1"/>
</dbReference>
<dbReference type="GO" id="GO:1990904">
    <property type="term" value="C:ribonucleoprotein complex"/>
    <property type="evidence" value="ECO:0007669"/>
    <property type="project" value="TreeGrafter"/>
</dbReference>
<dbReference type="STRING" id="690567.953"/>
<dbReference type="FunFam" id="3.30.70.870:FF:000003">
    <property type="entry name" value="GTP-binding protein TypA"/>
    <property type="match status" value="1"/>
</dbReference>
<dbReference type="GO" id="GO:0003924">
    <property type="term" value="F:GTPase activity"/>
    <property type="evidence" value="ECO:0007669"/>
    <property type="project" value="UniProtKB-UniRule"/>
</dbReference>
<dbReference type="AlphaFoldDB" id="A0A0E4C868"/>
<dbReference type="Gene3D" id="3.30.70.870">
    <property type="entry name" value="Elongation Factor G (Translational Gtpase), domain 3"/>
    <property type="match status" value="1"/>
</dbReference>
<dbReference type="InterPro" id="IPR042116">
    <property type="entry name" value="TypA/BipA_C"/>
</dbReference>
<comment type="function">
    <text evidence="3">A 50S ribosomal subunit assembly protein with GTPase activity, required for 50S subunit assembly at low temperatures, may also play a role in translation. Binds GTP and analogs. Binds the 70S ribosome between the 30S and 50S subunits, in a similar position as ribosome-bound EF-G; it contacts a number of ribosomal proteins, both rRNAs and the A-site tRNA.</text>
</comment>
<dbReference type="CDD" id="cd16263">
    <property type="entry name" value="BipA_III"/>
    <property type="match status" value="1"/>
</dbReference>
<keyword evidence="6" id="KW-1185">Reference proteome</keyword>
<dbReference type="NCBIfam" id="TIGR01394">
    <property type="entry name" value="TypA_BipA"/>
    <property type="match status" value="1"/>
</dbReference>
<dbReference type="InterPro" id="IPR035647">
    <property type="entry name" value="EFG_III/V"/>
</dbReference>
<dbReference type="InterPro" id="IPR009000">
    <property type="entry name" value="Transl_B-barrel_sf"/>
</dbReference>
<sequence>MTQQSLRNIAIVAHVDHGKTTLVDKFLKQSGSFRERQFVPERVMDNNDLERERGITILSKNTSITYQNTKINIVDTPGHADFGGEVERIVNMVDGVLLLVDAFEGPMPQTRFVLKKALDAGLKPLVVVNKIDRPDCRPHEVLDEILDLFIDLGADESQLDFPVAFASAKAGFAKINLQDASDDMRPLLDLIIREIPAPEGDVDSPLQLFISSIDYDSYLGRIGTGKILNGTISRNQEAILCNISGKQQRVKISTLSAFEGLKKVEMQNCAAGEIVVVSGIEDIAIGDTICSLESVNPVPFVSIDEPTISMNFVVNNSPMAGLEGSYVTSRHLRDRLMRELLANVSLRVEEITPDCFKVSGRGELHLSILIETMRREGYEFAVTRPEVILKNIDGQVCEPMERLFVEVPDEFVGTVIEGVGRRKGELLNMANGAGTLMKLEFLIPARGLIGYRSEFLTDTKGNGILNHIYENYQPFKGELRTRSRGSLVASDSGTAVTYGLHNAQERGTLFIDAGAEVYAGMIVGENARSVDITVNVCKKKHLTNTRASGADDALRLVTPVEMSLEKCLEFIDDDELLEVTPKTLRLRKLILDKGERDKASGSKNKNRVS</sequence>
<dbReference type="OrthoDB" id="9801591at2"/>
<dbReference type="CDD" id="cd01891">
    <property type="entry name" value="TypA_BipA"/>
    <property type="match status" value="1"/>
</dbReference>
<evidence type="ECO:0000256" key="3">
    <source>
        <dbReference type="HAMAP-Rule" id="MF_00849"/>
    </source>
</evidence>
<dbReference type="InterPro" id="IPR047043">
    <property type="entry name" value="BipA_III"/>
</dbReference>
<evidence type="ECO:0000256" key="1">
    <source>
        <dbReference type="ARBA" id="ARBA00022741"/>
    </source>
</evidence>
<gene>
    <name evidence="3" type="primary">bipA</name>
    <name evidence="5" type="ORF">953</name>
</gene>
<dbReference type="InterPro" id="IPR000795">
    <property type="entry name" value="T_Tr_GTP-bd_dom"/>
</dbReference>
<keyword evidence="2 3" id="KW-0342">GTP-binding</keyword>
<dbReference type="SMART" id="SM00838">
    <property type="entry name" value="EFG_C"/>
    <property type="match status" value="1"/>
</dbReference>